<organism evidence="1">
    <name type="scientific">Tetraodon nigroviridis</name>
    <name type="common">Spotted green pufferfish</name>
    <name type="synonym">Chelonodon nigroviridis</name>
    <dbReference type="NCBI Taxonomy" id="99883"/>
    <lineage>
        <taxon>Eukaryota</taxon>
        <taxon>Metazoa</taxon>
        <taxon>Chordata</taxon>
        <taxon>Craniata</taxon>
        <taxon>Vertebrata</taxon>
        <taxon>Euteleostomi</taxon>
        <taxon>Actinopterygii</taxon>
        <taxon>Neopterygii</taxon>
        <taxon>Teleostei</taxon>
        <taxon>Neoteleostei</taxon>
        <taxon>Acanthomorphata</taxon>
        <taxon>Eupercaria</taxon>
        <taxon>Tetraodontiformes</taxon>
        <taxon>Tetradontoidea</taxon>
        <taxon>Tetraodontidae</taxon>
        <taxon>Tetraodon</taxon>
    </lineage>
</organism>
<evidence type="ECO:0000313" key="1">
    <source>
        <dbReference type="EMBL" id="CAF88461.1"/>
    </source>
</evidence>
<accession>Q4TF71</accession>
<reference evidence="1" key="1">
    <citation type="journal article" date="2004" name="Nature">
        <title>Genome duplication in the teleost fish Tetraodon nigroviridis reveals the early vertebrate proto-karyotype.</title>
        <authorList>
            <person name="Jaillon O."/>
            <person name="Aury J.-M."/>
            <person name="Brunet F."/>
            <person name="Petit J.-L."/>
            <person name="Stange-Thomann N."/>
            <person name="Mauceli E."/>
            <person name="Bouneau L."/>
            <person name="Fischer C."/>
            <person name="Ozouf-Costaz C."/>
            <person name="Bernot A."/>
            <person name="Nicaud S."/>
            <person name="Jaffe D."/>
            <person name="Fisher S."/>
            <person name="Lutfalla G."/>
            <person name="Dossat C."/>
            <person name="Segurens B."/>
            <person name="Dasilva C."/>
            <person name="Salanoubat M."/>
            <person name="Levy M."/>
            <person name="Boudet N."/>
            <person name="Castellano S."/>
            <person name="Anthouard V."/>
            <person name="Jubin C."/>
            <person name="Castelli V."/>
            <person name="Katinka M."/>
            <person name="Vacherie B."/>
            <person name="Biemont C."/>
            <person name="Skalli Z."/>
            <person name="Cattolico L."/>
            <person name="Poulain J."/>
            <person name="De Berardinis V."/>
            <person name="Cruaud C."/>
            <person name="Duprat S."/>
            <person name="Brottier P."/>
            <person name="Coutanceau J.-P."/>
            <person name="Gouzy J."/>
            <person name="Parra G."/>
            <person name="Lardier G."/>
            <person name="Chapple C."/>
            <person name="McKernan K.J."/>
            <person name="McEwan P."/>
            <person name="Bosak S."/>
            <person name="Kellis M."/>
            <person name="Volff J.-N."/>
            <person name="Guigo R."/>
            <person name="Zody M.C."/>
            <person name="Mesirov J."/>
            <person name="Lindblad-Toh K."/>
            <person name="Birren B."/>
            <person name="Nusbaum C."/>
            <person name="Kahn D."/>
            <person name="Robinson-Rechavi M."/>
            <person name="Laudet V."/>
            <person name="Schachter V."/>
            <person name="Quetier F."/>
            <person name="Saurin W."/>
            <person name="Scarpelli C."/>
            <person name="Wincker P."/>
            <person name="Lander E.S."/>
            <person name="Weissenbach J."/>
            <person name="Roest Crollius H."/>
        </authorList>
    </citation>
    <scope>NUCLEOTIDE SEQUENCE [LARGE SCALE GENOMIC DNA]</scope>
</reference>
<gene>
    <name evidence="1" type="ORF">GSTENG00001796001</name>
</gene>
<sequence>MAMAEGGEGEDEIQFLRTVSKDALCVCVCGCVRERLCVCA</sequence>
<name>Q4TF71_TETNG</name>
<reference evidence="1" key="2">
    <citation type="submission" date="2004-02" db="EMBL/GenBank/DDBJ databases">
        <authorList>
            <consortium name="Genoscope"/>
            <consortium name="Whitehead Institute Centre for Genome Research"/>
        </authorList>
    </citation>
    <scope>NUCLEOTIDE SEQUENCE</scope>
</reference>
<feature type="non-terminal residue" evidence="1">
    <location>
        <position position="40"/>
    </location>
</feature>
<dbReference type="AlphaFoldDB" id="Q4TF71"/>
<proteinExistence type="predicted"/>
<comment type="caution">
    <text evidence="1">The sequence shown here is derived from an EMBL/GenBank/DDBJ whole genome shotgun (WGS) entry which is preliminary data.</text>
</comment>
<dbReference type="EMBL" id="CAAE01004798">
    <property type="protein sequence ID" value="CAF88461.1"/>
    <property type="molecule type" value="Genomic_DNA"/>
</dbReference>
<protein>
    <submittedName>
        <fullName evidence="1">(spotted green pufferfish) hypothetical protein</fullName>
    </submittedName>
</protein>
<dbReference type="KEGG" id="tng:GSTEN00001796G001"/>